<keyword evidence="4" id="KW-1185">Reference proteome</keyword>
<gene>
    <name evidence="3" type="ORF">SAMN05421693_10875</name>
</gene>
<feature type="transmembrane region" description="Helical" evidence="2">
    <location>
        <begin position="69"/>
        <end position="93"/>
    </location>
</feature>
<dbReference type="PANTHER" id="PTHR33219">
    <property type="entry name" value="YLMG HOMOLOG PROTEIN 2, CHLOROPLASTIC"/>
    <property type="match status" value="1"/>
</dbReference>
<sequence>MSYAFQNAAVFLIGTLFSLYILALMLRTLLALSRADFYNPLSQFLVTITNPPLRVLRRVVPPIGPLDSAALVLALVLKMLELFIIGAIHGAMIPPLTLLIVSMLAIVRLVIWIYIISIIIQAVMSWFQAGSSGQNPVAGLVYSLNRPLLNPIRKVMPQTGMVDLSPLVAIIGLNVLLIFISAL</sequence>
<feature type="transmembrane region" description="Helical" evidence="2">
    <location>
        <begin position="105"/>
        <end position="127"/>
    </location>
</feature>
<dbReference type="EMBL" id="FOFO01000008">
    <property type="protein sequence ID" value="SEP86512.1"/>
    <property type="molecule type" value="Genomic_DNA"/>
</dbReference>
<keyword evidence="2" id="KW-0812">Transmembrane</keyword>
<dbReference type="AlphaFoldDB" id="A0A1H9BBW9"/>
<dbReference type="RefSeq" id="WP_090205081.1">
    <property type="nucleotide sequence ID" value="NZ_FOFO01000008.1"/>
</dbReference>
<name>A0A1H9BBW9_9GAMM</name>
<keyword evidence="2" id="KW-1133">Transmembrane helix</keyword>
<dbReference type="PANTHER" id="PTHR33219:SF14">
    <property type="entry name" value="PROTEIN COFACTOR ASSEMBLY OF COMPLEX C SUBUNIT B CCB3, CHLOROPLASTIC-RELATED"/>
    <property type="match status" value="1"/>
</dbReference>
<dbReference type="Pfam" id="PF02325">
    <property type="entry name" value="CCB3_YggT"/>
    <property type="match status" value="2"/>
</dbReference>
<feature type="transmembrane region" description="Helical" evidence="2">
    <location>
        <begin position="164"/>
        <end position="182"/>
    </location>
</feature>
<evidence type="ECO:0000313" key="4">
    <source>
        <dbReference type="Proteomes" id="UP000199496"/>
    </source>
</evidence>
<comment type="similarity">
    <text evidence="1">Belongs to the YggT family.</text>
</comment>
<evidence type="ECO:0000313" key="3">
    <source>
        <dbReference type="EMBL" id="SEP86512.1"/>
    </source>
</evidence>
<accession>A0A1H9BBW9</accession>
<keyword evidence="2" id="KW-0472">Membrane</keyword>
<evidence type="ECO:0000256" key="2">
    <source>
        <dbReference type="SAM" id="Phobius"/>
    </source>
</evidence>
<dbReference type="STRING" id="867345.SAMN05421693_10875"/>
<protein>
    <submittedName>
        <fullName evidence="3">YggT family protein</fullName>
    </submittedName>
</protein>
<dbReference type="GO" id="GO:0016020">
    <property type="term" value="C:membrane"/>
    <property type="evidence" value="ECO:0007669"/>
    <property type="project" value="InterPro"/>
</dbReference>
<organism evidence="3 4">
    <name type="scientific">Ectothiorhodospira magna</name>
    <dbReference type="NCBI Taxonomy" id="867345"/>
    <lineage>
        <taxon>Bacteria</taxon>
        <taxon>Pseudomonadati</taxon>
        <taxon>Pseudomonadota</taxon>
        <taxon>Gammaproteobacteria</taxon>
        <taxon>Chromatiales</taxon>
        <taxon>Ectothiorhodospiraceae</taxon>
        <taxon>Ectothiorhodospira</taxon>
    </lineage>
</organism>
<dbReference type="Proteomes" id="UP000199496">
    <property type="component" value="Unassembled WGS sequence"/>
</dbReference>
<reference evidence="3 4" key="1">
    <citation type="submission" date="2016-10" db="EMBL/GenBank/DDBJ databases">
        <authorList>
            <person name="de Groot N.N."/>
        </authorList>
    </citation>
    <scope>NUCLEOTIDE SEQUENCE [LARGE SCALE GENOMIC DNA]</scope>
    <source>
        <strain evidence="3 4">B7-7</strain>
    </source>
</reference>
<dbReference type="InterPro" id="IPR003425">
    <property type="entry name" value="CCB3/YggT"/>
</dbReference>
<dbReference type="OrthoDB" id="9806665at2"/>
<proteinExistence type="inferred from homology"/>
<evidence type="ECO:0000256" key="1">
    <source>
        <dbReference type="ARBA" id="ARBA00010894"/>
    </source>
</evidence>